<evidence type="ECO:0000313" key="1">
    <source>
        <dbReference type="EMBL" id="MDK2561935.1"/>
    </source>
</evidence>
<organism evidence="1 2">
    <name type="scientific">Romboutsia sedimentorum</name>
    <dbReference type="NCBI Taxonomy" id="1368474"/>
    <lineage>
        <taxon>Bacteria</taxon>
        <taxon>Bacillati</taxon>
        <taxon>Bacillota</taxon>
        <taxon>Clostridia</taxon>
        <taxon>Peptostreptococcales</taxon>
        <taxon>Peptostreptococcaceae</taxon>
        <taxon>Romboutsia</taxon>
    </lineage>
</organism>
<comment type="caution">
    <text evidence="1">The sequence shown here is derived from an EMBL/GenBank/DDBJ whole genome shotgun (WGS) entry which is preliminary data.</text>
</comment>
<sequence length="56" mass="6593">MFGVKVLKFFVVLMEMMYLGQRGYGRSTGDEDYAIGVDYHNNFEFINIINKFVFNL</sequence>
<name>A0ABT7E4T1_9FIRM</name>
<dbReference type="Proteomes" id="UP001301012">
    <property type="component" value="Unassembled WGS sequence"/>
</dbReference>
<evidence type="ECO:0000313" key="2">
    <source>
        <dbReference type="Proteomes" id="UP001301012"/>
    </source>
</evidence>
<keyword evidence="2" id="KW-1185">Reference proteome</keyword>
<proteinExistence type="predicted"/>
<dbReference type="EMBL" id="JASKYM010000001">
    <property type="protein sequence ID" value="MDK2561935.1"/>
    <property type="molecule type" value="Genomic_DNA"/>
</dbReference>
<gene>
    <name evidence="1" type="ORF">QOZ84_00110</name>
</gene>
<reference evidence="1 2" key="1">
    <citation type="submission" date="2023-05" db="EMBL/GenBank/DDBJ databases">
        <title>Rombocin, a short stable natural nisin variant, displays selective antimicrobial activity against Listeria monocytogenes and employs dual mode of action to kill target bacterial strains.</title>
        <authorList>
            <person name="Wambui J."/>
            <person name="Stephan R."/>
            <person name="Kuipers O.P."/>
        </authorList>
    </citation>
    <scope>NUCLEOTIDE SEQUENCE [LARGE SCALE GENOMIC DNA]</scope>
    <source>
        <strain evidence="1 2">RC002</strain>
    </source>
</reference>
<dbReference type="RefSeq" id="WP_284130929.1">
    <property type="nucleotide sequence ID" value="NZ_JASKYM010000001.1"/>
</dbReference>
<accession>A0ABT7E4T1</accession>
<protein>
    <submittedName>
        <fullName evidence="1">Uncharacterized protein</fullName>
    </submittedName>
</protein>